<dbReference type="Proteomes" id="UP001189429">
    <property type="component" value="Unassembled WGS sequence"/>
</dbReference>
<name>A0ABN9W9Q7_9DINO</name>
<reference evidence="2" key="1">
    <citation type="submission" date="2023-10" db="EMBL/GenBank/DDBJ databases">
        <authorList>
            <person name="Chen Y."/>
            <person name="Shah S."/>
            <person name="Dougan E. K."/>
            <person name="Thang M."/>
            <person name="Chan C."/>
        </authorList>
    </citation>
    <scope>NUCLEOTIDE SEQUENCE [LARGE SCALE GENOMIC DNA]</scope>
</reference>
<feature type="region of interest" description="Disordered" evidence="1">
    <location>
        <begin position="1"/>
        <end position="20"/>
    </location>
</feature>
<comment type="caution">
    <text evidence="2">The sequence shown here is derived from an EMBL/GenBank/DDBJ whole genome shotgun (WGS) entry which is preliminary data.</text>
</comment>
<sequence length="380" mass="37935">MPRSPPPPASRRGTCSCSRVSTSGRRWAPRAARPCPCADPVLVGRPGRLGGLLLRRWWPVAVANDPSSLPGVAGGSWVRTRVDEELQFDAARQAQALAGGAQVLSTDFPPGVGPSAWAGLEAALGSGVFWIPGGAPVGCNPMTVPDGVECTAALLEDLAAGCGGAGTTPAWAPPASTWAAAATSQPPRQGPGEAGTTAEAAQSSSTSTAGAPAAPEEVSTSITGSQQAEDIVVVQMTVTGVDYSLLMANSDVLNAMRAACVGFVADAAGVPTSSVAVEFSQGSVVVRASITVPQDQTAADVSGWTTAGWMADSLAGQVNSISGIDAVTNGDPIGVVGMSVVEGGIVDEVGSVSSGTGGARHLLCPLAASSLIVFVCRSCM</sequence>
<proteinExistence type="predicted"/>
<protein>
    <submittedName>
        <fullName evidence="2">Uncharacterized protein</fullName>
    </submittedName>
</protein>
<evidence type="ECO:0000313" key="3">
    <source>
        <dbReference type="Proteomes" id="UP001189429"/>
    </source>
</evidence>
<evidence type="ECO:0000256" key="1">
    <source>
        <dbReference type="SAM" id="MobiDB-lite"/>
    </source>
</evidence>
<organism evidence="2 3">
    <name type="scientific">Prorocentrum cordatum</name>
    <dbReference type="NCBI Taxonomy" id="2364126"/>
    <lineage>
        <taxon>Eukaryota</taxon>
        <taxon>Sar</taxon>
        <taxon>Alveolata</taxon>
        <taxon>Dinophyceae</taxon>
        <taxon>Prorocentrales</taxon>
        <taxon>Prorocentraceae</taxon>
        <taxon>Prorocentrum</taxon>
    </lineage>
</organism>
<dbReference type="EMBL" id="CAUYUJ010018359">
    <property type="protein sequence ID" value="CAK0882967.1"/>
    <property type="molecule type" value="Genomic_DNA"/>
</dbReference>
<feature type="region of interest" description="Disordered" evidence="1">
    <location>
        <begin position="176"/>
        <end position="224"/>
    </location>
</feature>
<gene>
    <name evidence="2" type="ORF">PCOR1329_LOCUS65311</name>
</gene>
<keyword evidence="3" id="KW-1185">Reference proteome</keyword>
<evidence type="ECO:0000313" key="2">
    <source>
        <dbReference type="EMBL" id="CAK0882967.1"/>
    </source>
</evidence>
<accession>A0ABN9W9Q7</accession>
<feature type="compositionally biased region" description="Low complexity" evidence="1">
    <location>
        <begin position="176"/>
        <end position="217"/>
    </location>
</feature>